<gene>
    <name evidence="6" type="ORF">ACIBG2_07880</name>
</gene>
<evidence type="ECO:0000256" key="1">
    <source>
        <dbReference type="ARBA" id="ARBA00009437"/>
    </source>
</evidence>
<dbReference type="InterPro" id="IPR036390">
    <property type="entry name" value="WH_DNA-bd_sf"/>
</dbReference>
<dbReference type="Gene3D" id="3.40.190.290">
    <property type="match status" value="1"/>
</dbReference>
<evidence type="ECO:0000313" key="7">
    <source>
        <dbReference type="Proteomes" id="UP001612741"/>
    </source>
</evidence>
<dbReference type="InterPro" id="IPR000847">
    <property type="entry name" value="LysR_HTH_N"/>
</dbReference>
<accession>A0ABW7YNV6</accession>
<dbReference type="PANTHER" id="PTHR30346:SF29">
    <property type="entry name" value="LYSR SUBSTRATE-BINDING"/>
    <property type="match status" value="1"/>
</dbReference>
<dbReference type="RefSeq" id="WP_397080010.1">
    <property type="nucleotide sequence ID" value="NZ_JBITGY010000002.1"/>
</dbReference>
<dbReference type="Gene3D" id="1.10.10.10">
    <property type="entry name" value="Winged helix-like DNA-binding domain superfamily/Winged helix DNA-binding domain"/>
    <property type="match status" value="1"/>
</dbReference>
<dbReference type="SUPFAM" id="SSF46785">
    <property type="entry name" value="Winged helix' DNA-binding domain"/>
    <property type="match status" value="1"/>
</dbReference>
<evidence type="ECO:0000259" key="5">
    <source>
        <dbReference type="PROSITE" id="PS50931"/>
    </source>
</evidence>
<dbReference type="PANTHER" id="PTHR30346">
    <property type="entry name" value="TRANSCRIPTIONAL DUAL REGULATOR HCAR-RELATED"/>
    <property type="match status" value="1"/>
</dbReference>
<dbReference type="Pfam" id="PF03466">
    <property type="entry name" value="LysR_substrate"/>
    <property type="match status" value="1"/>
</dbReference>
<dbReference type="InterPro" id="IPR036388">
    <property type="entry name" value="WH-like_DNA-bd_sf"/>
</dbReference>
<reference evidence="6 7" key="1">
    <citation type="submission" date="2024-10" db="EMBL/GenBank/DDBJ databases">
        <title>The Natural Products Discovery Center: Release of the First 8490 Sequenced Strains for Exploring Actinobacteria Biosynthetic Diversity.</title>
        <authorList>
            <person name="Kalkreuter E."/>
            <person name="Kautsar S.A."/>
            <person name="Yang D."/>
            <person name="Bader C.D."/>
            <person name="Teijaro C.N."/>
            <person name="Fluegel L."/>
            <person name="Davis C.M."/>
            <person name="Simpson J.R."/>
            <person name="Lauterbach L."/>
            <person name="Steele A.D."/>
            <person name="Gui C."/>
            <person name="Meng S."/>
            <person name="Li G."/>
            <person name="Viehrig K."/>
            <person name="Ye F."/>
            <person name="Su P."/>
            <person name="Kiefer A.F."/>
            <person name="Nichols A."/>
            <person name="Cepeda A.J."/>
            <person name="Yan W."/>
            <person name="Fan B."/>
            <person name="Jiang Y."/>
            <person name="Adhikari A."/>
            <person name="Zheng C.-J."/>
            <person name="Schuster L."/>
            <person name="Cowan T.M."/>
            <person name="Smanski M.J."/>
            <person name="Chevrette M.G."/>
            <person name="De Carvalho L.P.S."/>
            <person name="Shen B."/>
        </authorList>
    </citation>
    <scope>NUCLEOTIDE SEQUENCE [LARGE SCALE GENOMIC DNA]</scope>
    <source>
        <strain evidence="6 7">NPDC050545</strain>
    </source>
</reference>
<comment type="similarity">
    <text evidence="1">Belongs to the LysR transcriptional regulatory family.</text>
</comment>
<evidence type="ECO:0000256" key="3">
    <source>
        <dbReference type="ARBA" id="ARBA00023125"/>
    </source>
</evidence>
<keyword evidence="4" id="KW-0804">Transcription</keyword>
<sequence>MLDVWSLKVLSEVGRLGSFSAAAEALSMTQPAVSRQIAALERRSGVRLFHRLPRGVRATDAGLAALDQAARVLDGMTLLETRLAAHAAGETGRVRVHAFPSAATDFVPGCFRVLATRRPGVELSLTVAGQAAHAVREGTADLALTTSWDPEPPAGLEAVPLLDDELLVALPGAHPLASAETVALRELAGEPWIDGTHPDCLGPLSELAAAMGAPPRVRHLCDDWNGRQGLVAAGVGVMLYPSVAGAAVRGDIRLLRPSPPLPARRVYAVVLPRPARSPAVEALLEVMLGYGAAA</sequence>
<dbReference type="EMBL" id="JBITGY010000002">
    <property type="protein sequence ID" value="MFI6497285.1"/>
    <property type="molecule type" value="Genomic_DNA"/>
</dbReference>
<feature type="domain" description="HTH lysR-type" evidence="5">
    <location>
        <begin position="2"/>
        <end position="59"/>
    </location>
</feature>
<dbReference type="PRINTS" id="PR00039">
    <property type="entry name" value="HTHLYSR"/>
</dbReference>
<protein>
    <submittedName>
        <fullName evidence="6">LysR family transcriptional regulator</fullName>
    </submittedName>
</protein>
<name>A0ABW7YNV6_9ACTN</name>
<organism evidence="6 7">
    <name type="scientific">Nonomuraea typhae</name>
    <dbReference type="NCBI Taxonomy" id="2603600"/>
    <lineage>
        <taxon>Bacteria</taxon>
        <taxon>Bacillati</taxon>
        <taxon>Actinomycetota</taxon>
        <taxon>Actinomycetes</taxon>
        <taxon>Streptosporangiales</taxon>
        <taxon>Streptosporangiaceae</taxon>
        <taxon>Nonomuraea</taxon>
    </lineage>
</organism>
<dbReference type="Proteomes" id="UP001612741">
    <property type="component" value="Unassembled WGS sequence"/>
</dbReference>
<dbReference type="Pfam" id="PF00126">
    <property type="entry name" value="HTH_1"/>
    <property type="match status" value="1"/>
</dbReference>
<proteinExistence type="inferred from homology"/>
<keyword evidence="7" id="KW-1185">Reference proteome</keyword>
<evidence type="ECO:0000256" key="2">
    <source>
        <dbReference type="ARBA" id="ARBA00023015"/>
    </source>
</evidence>
<evidence type="ECO:0000256" key="4">
    <source>
        <dbReference type="ARBA" id="ARBA00023163"/>
    </source>
</evidence>
<evidence type="ECO:0000313" key="6">
    <source>
        <dbReference type="EMBL" id="MFI6497285.1"/>
    </source>
</evidence>
<keyword evidence="2" id="KW-0805">Transcription regulation</keyword>
<dbReference type="PROSITE" id="PS50931">
    <property type="entry name" value="HTH_LYSR"/>
    <property type="match status" value="1"/>
</dbReference>
<comment type="caution">
    <text evidence="6">The sequence shown here is derived from an EMBL/GenBank/DDBJ whole genome shotgun (WGS) entry which is preliminary data.</text>
</comment>
<dbReference type="SUPFAM" id="SSF53850">
    <property type="entry name" value="Periplasmic binding protein-like II"/>
    <property type="match status" value="1"/>
</dbReference>
<keyword evidence="3" id="KW-0238">DNA-binding</keyword>
<dbReference type="InterPro" id="IPR005119">
    <property type="entry name" value="LysR_subst-bd"/>
</dbReference>